<evidence type="ECO:0000313" key="2">
    <source>
        <dbReference type="Proteomes" id="UP000812287"/>
    </source>
</evidence>
<feature type="non-terminal residue" evidence="1">
    <location>
        <position position="162"/>
    </location>
</feature>
<sequence>MTVADIFSGERRRSIHIDYLGVQRQRPAKWKLTIPRVGHRLTIGKVLHEPVFYRTLPTYSDPTASCDRVTAWKENDLNHETLQRVSTTCVVERSTRLIPLTVQTRDPWAIESPKEDLATLQRGTQGHTSRSLLRRYALHHDNIGILQIQFPLPFSQHLRQFR</sequence>
<protein>
    <submittedName>
        <fullName evidence="1">Uncharacterized protein</fullName>
    </submittedName>
</protein>
<reference evidence="1" key="1">
    <citation type="submission" date="2020-11" db="EMBL/GenBank/DDBJ databases">
        <title>Adaptations for nitrogen fixation in a non-lichenized fungal sporocarp promotes dispersal by wood-feeding termites.</title>
        <authorList>
            <consortium name="DOE Joint Genome Institute"/>
            <person name="Koch R.A."/>
            <person name="Yoon G."/>
            <person name="Arayal U."/>
            <person name="Lail K."/>
            <person name="Amirebrahimi M."/>
            <person name="Labutti K."/>
            <person name="Lipzen A."/>
            <person name="Riley R."/>
            <person name="Barry K."/>
            <person name="Henrissat B."/>
            <person name="Grigoriev I.V."/>
            <person name="Herr J.R."/>
            <person name="Aime M.C."/>
        </authorList>
    </citation>
    <scope>NUCLEOTIDE SEQUENCE</scope>
    <source>
        <strain evidence="1">MCA 3950</strain>
    </source>
</reference>
<comment type="caution">
    <text evidence="1">The sequence shown here is derived from an EMBL/GenBank/DDBJ whole genome shotgun (WGS) entry which is preliminary data.</text>
</comment>
<evidence type="ECO:0000313" key="1">
    <source>
        <dbReference type="EMBL" id="KAG7439156.1"/>
    </source>
</evidence>
<accession>A0A9P7VDZ1</accession>
<dbReference type="Proteomes" id="UP000812287">
    <property type="component" value="Unassembled WGS sequence"/>
</dbReference>
<dbReference type="EMBL" id="MU250613">
    <property type="protein sequence ID" value="KAG7439156.1"/>
    <property type="molecule type" value="Genomic_DNA"/>
</dbReference>
<name>A0A9P7VDZ1_9AGAR</name>
<dbReference type="GeneID" id="66113016"/>
<dbReference type="AlphaFoldDB" id="A0A9P7VDZ1"/>
<dbReference type="RefSeq" id="XP_043032660.1">
    <property type="nucleotide sequence ID" value="XM_043190719.1"/>
</dbReference>
<proteinExistence type="predicted"/>
<organism evidence="1 2">
    <name type="scientific">Guyanagaster necrorhizus</name>
    <dbReference type="NCBI Taxonomy" id="856835"/>
    <lineage>
        <taxon>Eukaryota</taxon>
        <taxon>Fungi</taxon>
        <taxon>Dikarya</taxon>
        <taxon>Basidiomycota</taxon>
        <taxon>Agaricomycotina</taxon>
        <taxon>Agaricomycetes</taxon>
        <taxon>Agaricomycetidae</taxon>
        <taxon>Agaricales</taxon>
        <taxon>Marasmiineae</taxon>
        <taxon>Physalacriaceae</taxon>
        <taxon>Guyanagaster</taxon>
    </lineage>
</organism>
<gene>
    <name evidence="1" type="ORF">BT62DRAFT_998405</name>
</gene>
<keyword evidence="2" id="KW-1185">Reference proteome</keyword>